<organism evidence="3 4">
    <name type="scientific">Nocardioides daphniae</name>
    <dbReference type="NCBI Taxonomy" id="402297"/>
    <lineage>
        <taxon>Bacteria</taxon>
        <taxon>Bacillati</taxon>
        <taxon>Actinomycetota</taxon>
        <taxon>Actinomycetes</taxon>
        <taxon>Propionibacteriales</taxon>
        <taxon>Nocardioidaceae</taxon>
        <taxon>Nocardioides</taxon>
    </lineage>
</organism>
<comment type="caution">
    <text evidence="3">The sequence shown here is derived from an EMBL/GenBank/DDBJ whole genome shotgun (WGS) entry which is preliminary data.</text>
</comment>
<accession>A0ABQ1Q731</accession>
<keyword evidence="4" id="KW-1185">Reference proteome</keyword>
<feature type="compositionally biased region" description="Pro residues" evidence="1">
    <location>
        <begin position="193"/>
        <end position="203"/>
    </location>
</feature>
<reference evidence="4" key="1">
    <citation type="journal article" date="2019" name="Int. J. Syst. Evol. Microbiol.">
        <title>The Global Catalogue of Microorganisms (GCM) 10K type strain sequencing project: providing services to taxonomists for standard genome sequencing and annotation.</title>
        <authorList>
            <consortium name="The Broad Institute Genomics Platform"/>
            <consortium name="The Broad Institute Genome Sequencing Center for Infectious Disease"/>
            <person name="Wu L."/>
            <person name="Ma J."/>
        </authorList>
    </citation>
    <scope>NUCLEOTIDE SEQUENCE [LARGE SCALE GENOMIC DNA]</scope>
    <source>
        <strain evidence="4">CCM 7403</strain>
    </source>
</reference>
<proteinExistence type="predicted"/>
<evidence type="ECO:0008006" key="5">
    <source>
        <dbReference type="Google" id="ProtNLM"/>
    </source>
</evidence>
<protein>
    <recommendedName>
        <fullName evidence="5">DUF4245 domain-containing protein</fullName>
    </recommendedName>
</protein>
<gene>
    <name evidence="3" type="ORF">GCM10007231_12210</name>
</gene>
<dbReference type="InterPro" id="IPR025339">
    <property type="entry name" value="DUF4245"/>
</dbReference>
<keyword evidence="2" id="KW-1133">Transmembrane helix</keyword>
<dbReference type="RefSeq" id="WP_188421193.1">
    <property type="nucleotide sequence ID" value="NZ_BMCK01000002.1"/>
</dbReference>
<evidence type="ECO:0000256" key="2">
    <source>
        <dbReference type="SAM" id="Phobius"/>
    </source>
</evidence>
<dbReference type="Pfam" id="PF14030">
    <property type="entry name" value="DUF4245"/>
    <property type="match status" value="1"/>
</dbReference>
<evidence type="ECO:0000256" key="1">
    <source>
        <dbReference type="SAM" id="MobiDB-lite"/>
    </source>
</evidence>
<feature type="region of interest" description="Disordered" evidence="1">
    <location>
        <begin position="183"/>
        <end position="203"/>
    </location>
</feature>
<sequence>MSESPGRYQTSMAGMVGAMIVLVGCVLAFVAFRETSREVPQVEPEAVEWQAAVTALVDEGREVVAPEVLPEEWIATNVRIAPSDPPVLELSMLTDQEKFVGFRQDDEDLEDLLKTYVDEKARPGDPVAVTGDFAGEWRSWSDEGGDHALVLDHGETQLMVYGSAPLEDLVELASMLVVADPSVTEPREMGTPVPTPSGSPTPS</sequence>
<feature type="transmembrane region" description="Helical" evidence="2">
    <location>
        <begin position="12"/>
        <end position="32"/>
    </location>
</feature>
<name>A0ABQ1Q731_9ACTN</name>
<dbReference type="PROSITE" id="PS51257">
    <property type="entry name" value="PROKAR_LIPOPROTEIN"/>
    <property type="match status" value="1"/>
</dbReference>
<evidence type="ECO:0000313" key="4">
    <source>
        <dbReference type="Proteomes" id="UP000630594"/>
    </source>
</evidence>
<keyword evidence="2" id="KW-0472">Membrane</keyword>
<dbReference type="EMBL" id="BMCK01000002">
    <property type="protein sequence ID" value="GGD14774.1"/>
    <property type="molecule type" value="Genomic_DNA"/>
</dbReference>
<dbReference type="Proteomes" id="UP000630594">
    <property type="component" value="Unassembled WGS sequence"/>
</dbReference>
<keyword evidence="2" id="KW-0812">Transmembrane</keyword>
<evidence type="ECO:0000313" key="3">
    <source>
        <dbReference type="EMBL" id="GGD14774.1"/>
    </source>
</evidence>